<organism evidence="1 2">
    <name type="scientific">Helicobacter ganmani</name>
    <dbReference type="NCBI Taxonomy" id="60246"/>
    <lineage>
        <taxon>Bacteria</taxon>
        <taxon>Pseudomonadati</taxon>
        <taxon>Campylobacterota</taxon>
        <taxon>Epsilonproteobacteria</taxon>
        <taxon>Campylobacterales</taxon>
        <taxon>Helicobacteraceae</taxon>
        <taxon>Helicobacter</taxon>
    </lineage>
</organism>
<gene>
    <name evidence="1" type="ORF">CQA43_05805</name>
</gene>
<dbReference type="GeneID" id="82535803"/>
<evidence type="ECO:0000313" key="1">
    <source>
        <dbReference type="EMBL" id="RDU62750.1"/>
    </source>
</evidence>
<dbReference type="OrthoDB" id="61715at29547"/>
<evidence type="ECO:0000313" key="2">
    <source>
        <dbReference type="Proteomes" id="UP000256650"/>
    </source>
</evidence>
<dbReference type="Proteomes" id="UP000256650">
    <property type="component" value="Unassembled WGS sequence"/>
</dbReference>
<reference evidence="1 2" key="1">
    <citation type="submission" date="2018-04" db="EMBL/GenBank/DDBJ databases">
        <title>Novel Campyloabacter and Helicobacter Species and Strains.</title>
        <authorList>
            <person name="Mannion A.J."/>
            <person name="Shen Z."/>
            <person name="Fox J.G."/>
        </authorList>
    </citation>
    <scope>NUCLEOTIDE SEQUENCE [LARGE SCALE GENOMIC DNA]</scope>
    <source>
        <strain evidence="1 2">MIT 99-5101</strain>
    </source>
</reference>
<accession>A0A3D8ICE7</accession>
<name>A0A3D8ICE7_9HELI</name>
<proteinExistence type="predicted"/>
<keyword evidence="2" id="KW-1185">Reference proteome</keyword>
<dbReference type="AlphaFoldDB" id="A0A3D8ICE7"/>
<dbReference type="EMBL" id="NXLS01000005">
    <property type="protein sequence ID" value="RDU62750.1"/>
    <property type="molecule type" value="Genomic_DNA"/>
</dbReference>
<sequence>MLRFVVGFAAGWIAKKWLDEEIDKKQVFCSDYGYTDAIKDKLENIKEKFSSGNLKSESKGAES</sequence>
<dbReference type="RefSeq" id="WP_115551676.1">
    <property type="nucleotide sequence ID" value="NZ_CAOOSM010000001.1"/>
</dbReference>
<comment type="caution">
    <text evidence="1">The sequence shown here is derived from an EMBL/GenBank/DDBJ whole genome shotgun (WGS) entry which is preliminary data.</text>
</comment>
<protein>
    <submittedName>
        <fullName evidence="1">Uncharacterized protein</fullName>
    </submittedName>
</protein>